<dbReference type="AlphaFoldDB" id="A0A1F7GDJ0"/>
<dbReference type="CDD" id="cd03801">
    <property type="entry name" value="GT4_PimA-like"/>
    <property type="match status" value="1"/>
</dbReference>
<proteinExistence type="predicted"/>
<protein>
    <recommendedName>
        <fullName evidence="2">Glycosyltransferase subfamily 4-like N-terminal domain-containing protein</fullName>
    </recommendedName>
</protein>
<accession>A0A1F7GDJ0</accession>
<evidence type="ECO:0000259" key="2">
    <source>
        <dbReference type="Pfam" id="PF13439"/>
    </source>
</evidence>
<evidence type="ECO:0000313" key="3">
    <source>
        <dbReference type="EMBL" id="OGK17021.1"/>
    </source>
</evidence>
<organism evidence="3 4">
    <name type="scientific">Candidatus Roizmanbacteria bacterium RIFCSPHIGHO2_01_FULL_39_12b</name>
    <dbReference type="NCBI Taxonomy" id="1802030"/>
    <lineage>
        <taxon>Bacteria</taxon>
        <taxon>Candidatus Roizmaniibacteriota</taxon>
    </lineage>
</organism>
<dbReference type="EMBL" id="MFZF01000007">
    <property type="protein sequence ID" value="OGK17021.1"/>
    <property type="molecule type" value="Genomic_DNA"/>
</dbReference>
<keyword evidence="1" id="KW-0808">Transferase</keyword>
<dbReference type="Gene3D" id="3.40.50.2000">
    <property type="entry name" value="Glycogen Phosphorylase B"/>
    <property type="match status" value="2"/>
</dbReference>
<sequence length="400" mass="45925">MKILMLTPYLPYPPSSGGQVRSYNLIKELSQRHEIYLVGLIKNDSEKKYISHLRKYCKEIYACKRSKNPWTVSNIVKSVFGGQPFVVVRNYAQEAKEIIGDILKKNDIDLIHAETFYVMPHIPTTNVPVLLVEQTIEYMVYQHFIENLKIPFAQHLLKLDIYKLKYWEKTYWQKATRVGAVSHEDKQQMRKLIPNLHVEIIPNAAGEDLIHLYSAKETYAKPVFLYVANFLWLQNVEGAEILSRRVFPEIRINIPNARCIIAGQYAKEKLKHLVKYETEIVDLEKDSIEAVKRVYRESSVFIAPLEGPGGTRLKILGAMAAGLPVISSKTGVAGLDVVDSKHVLIAKTPHQFAHHAVAILKDNKLFDSIRTNARKLVEKKYVYSKIAKKLEKVYLQMLPK</sequence>
<evidence type="ECO:0000256" key="1">
    <source>
        <dbReference type="ARBA" id="ARBA00022679"/>
    </source>
</evidence>
<gene>
    <name evidence="3" type="ORF">A2690_02515</name>
</gene>
<dbReference type="PANTHER" id="PTHR46401">
    <property type="entry name" value="GLYCOSYLTRANSFERASE WBBK-RELATED"/>
    <property type="match status" value="1"/>
</dbReference>
<dbReference type="Pfam" id="PF13439">
    <property type="entry name" value="Glyco_transf_4"/>
    <property type="match status" value="1"/>
</dbReference>
<dbReference type="PANTHER" id="PTHR46401:SF2">
    <property type="entry name" value="GLYCOSYLTRANSFERASE WBBK-RELATED"/>
    <property type="match status" value="1"/>
</dbReference>
<dbReference type="GO" id="GO:0009103">
    <property type="term" value="P:lipopolysaccharide biosynthetic process"/>
    <property type="evidence" value="ECO:0007669"/>
    <property type="project" value="TreeGrafter"/>
</dbReference>
<dbReference type="Proteomes" id="UP000178372">
    <property type="component" value="Unassembled WGS sequence"/>
</dbReference>
<reference evidence="3 4" key="1">
    <citation type="journal article" date="2016" name="Nat. Commun.">
        <title>Thousands of microbial genomes shed light on interconnected biogeochemical processes in an aquifer system.</title>
        <authorList>
            <person name="Anantharaman K."/>
            <person name="Brown C.T."/>
            <person name="Hug L.A."/>
            <person name="Sharon I."/>
            <person name="Castelle C.J."/>
            <person name="Probst A.J."/>
            <person name="Thomas B.C."/>
            <person name="Singh A."/>
            <person name="Wilkins M.J."/>
            <person name="Karaoz U."/>
            <person name="Brodie E.L."/>
            <person name="Williams K.H."/>
            <person name="Hubbard S.S."/>
            <person name="Banfield J.F."/>
        </authorList>
    </citation>
    <scope>NUCLEOTIDE SEQUENCE [LARGE SCALE GENOMIC DNA]</scope>
</reference>
<dbReference type="SUPFAM" id="SSF53756">
    <property type="entry name" value="UDP-Glycosyltransferase/glycogen phosphorylase"/>
    <property type="match status" value="1"/>
</dbReference>
<dbReference type="InterPro" id="IPR028098">
    <property type="entry name" value="Glyco_trans_4-like_N"/>
</dbReference>
<feature type="domain" description="Glycosyltransferase subfamily 4-like N-terminal" evidence="2">
    <location>
        <begin position="17"/>
        <end position="204"/>
    </location>
</feature>
<name>A0A1F7GDJ0_9BACT</name>
<dbReference type="GO" id="GO:0016757">
    <property type="term" value="F:glycosyltransferase activity"/>
    <property type="evidence" value="ECO:0007669"/>
    <property type="project" value="TreeGrafter"/>
</dbReference>
<evidence type="ECO:0000313" key="4">
    <source>
        <dbReference type="Proteomes" id="UP000178372"/>
    </source>
</evidence>
<dbReference type="Pfam" id="PF13692">
    <property type="entry name" value="Glyco_trans_1_4"/>
    <property type="match status" value="1"/>
</dbReference>
<comment type="caution">
    <text evidence="3">The sequence shown here is derived from an EMBL/GenBank/DDBJ whole genome shotgun (WGS) entry which is preliminary data.</text>
</comment>